<protein>
    <submittedName>
        <fullName evidence="2">Membrane protein</fullName>
    </submittedName>
</protein>
<dbReference type="RefSeq" id="WP_209769258.1">
    <property type="nucleotide sequence ID" value="NZ_JAGINP010000018.1"/>
</dbReference>
<name>A0ABS4SU80_9PROT</name>
<keyword evidence="1" id="KW-1133">Transmembrane helix</keyword>
<feature type="transmembrane region" description="Helical" evidence="1">
    <location>
        <begin position="153"/>
        <end position="170"/>
    </location>
</feature>
<keyword evidence="1" id="KW-0472">Membrane</keyword>
<dbReference type="Proteomes" id="UP000781958">
    <property type="component" value="Unassembled WGS sequence"/>
</dbReference>
<evidence type="ECO:0000313" key="2">
    <source>
        <dbReference type="EMBL" id="MBP2294940.1"/>
    </source>
</evidence>
<feature type="transmembrane region" description="Helical" evidence="1">
    <location>
        <begin position="46"/>
        <end position="64"/>
    </location>
</feature>
<organism evidence="2 3">
    <name type="scientific">Azospirillum rugosum</name>
    <dbReference type="NCBI Taxonomy" id="416170"/>
    <lineage>
        <taxon>Bacteria</taxon>
        <taxon>Pseudomonadati</taxon>
        <taxon>Pseudomonadota</taxon>
        <taxon>Alphaproteobacteria</taxon>
        <taxon>Rhodospirillales</taxon>
        <taxon>Azospirillaceae</taxon>
        <taxon>Azospirillum</taxon>
    </lineage>
</organism>
<evidence type="ECO:0000313" key="3">
    <source>
        <dbReference type="Proteomes" id="UP000781958"/>
    </source>
</evidence>
<dbReference type="InterPro" id="IPR014470">
    <property type="entry name" value="UCP01500"/>
</dbReference>
<reference evidence="2 3" key="1">
    <citation type="submission" date="2021-03" db="EMBL/GenBank/DDBJ databases">
        <title>Genomic Encyclopedia of Type Strains, Phase III (KMG-III): the genomes of soil and plant-associated and newly described type strains.</title>
        <authorList>
            <person name="Whitman W."/>
        </authorList>
    </citation>
    <scope>NUCLEOTIDE SEQUENCE [LARGE SCALE GENOMIC DNA]</scope>
    <source>
        <strain evidence="2 3">IMMIB AFH-6</strain>
    </source>
</reference>
<dbReference type="PIRSF" id="PIRSF015000">
    <property type="entry name" value="UCP01500"/>
    <property type="match status" value="1"/>
</dbReference>
<sequence>MDDIAARTPKTTGPKTTYDAAEVTALSHLYRAEIYRSTVWRTRLDATTNWAVVTTGLALSLAFSSASASPLPLVLVGLLVAVFLYIEARRYRFFDFWRIRAHVLELYFIGPILRGDGVQFEKRWNETLFQDYRSPHLHITYWEAVGRRLRRNYGWIFLIQVVAYMGKLMIHPVPLESLDELFARATIGPVPGQIVLLCGLIFHGTWMTIAFRTYKSRRGADRERPPLPETDAVLELARGR</sequence>
<comment type="caution">
    <text evidence="2">The sequence shown here is derived from an EMBL/GenBank/DDBJ whole genome shotgun (WGS) entry which is preliminary data.</text>
</comment>
<feature type="transmembrane region" description="Helical" evidence="1">
    <location>
        <begin position="70"/>
        <end position="88"/>
    </location>
</feature>
<accession>A0ABS4SU80</accession>
<dbReference type="EMBL" id="JAGINP010000018">
    <property type="protein sequence ID" value="MBP2294940.1"/>
    <property type="molecule type" value="Genomic_DNA"/>
</dbReference>
<dbReference type="Pfam" id="PF10028">
    <property type="entry name" value="DUF2270"/>
    <property type="match status" value="1"/>
</dbReference>
<feature type="transmembrane region" description="Helical" evidence="1">
    <location>
        <begin position="190"/>
        <end position="214"/>
    </location>
</feature>
<proteinExistence type="predicted"/>
<keyword evidence="3" id="KW-1185">Reference proteome</keyword>
<gene>
    <name evidence="2" type="ORF">J2851_004736</name>
</gene>
<evidence type="ECO:0000256" key="1">
    <source>
        <dbReference type="SAM" id="Phobius"/>
    </source>
</evidence>
<keyword evidence="1" id="KW-0812">Transmembrane</keyword>